<evidence type="ECO:0000256" key="7">
    <source>
        <dbReference type="ARBA" id="ARBA00023244"/>
    </source>
</evidence>
<comment type="catalytic activity">
    <reaction evidence="1 8">
        <text>(S)-4-amino-5-oxopentanoate = 5-aminolevulinate</text>
        <dbReference type="Rhea" id="RHEA:14265"/>
        <dbReference type="ChEBI" id="CHEBI:57501"/>
        <dbReference type="ChEBI" id="CHEBI:356416"/>
        <dbReference type="EC" id="5.4.3.8"/>
    </reaction>
</comment>
<dbReference type="InterPro" id="IPR015422">
    <property type="entry name" value="PyrdxlP-dep_Trfase_small"/>
</dbReference>
<evidence type="ECO:0000256" key="1">
    <source>
        <dbReference type="ARBA" id="ARBA00001579"/>
    </source>
</evidence>
<dbReference type="InterPro" id="IPR015421">
    <property type="entry name" value="PyrdxlP-dep_Trfase_major"/>
</dbReference>
<comment type="cofactor">
    <cofactor evidence="2 8">
        <name>pyridoxal 5'-phosphate</name>
        <dbReference type="ChEBI" id="CHEBI:597326"/>
    </cofactor>
</comment>
<accession>D6Z876</accession>
<comment type="pathway">
    <text evidence="3 8">Porphyrin-containing compound metabolism; protoporphyrin-IX biosynthesis; 5-aminolevulinate from L-glutamyl-tRNA(Glu): step 2/2.</text>
</comment>
<dbReference type="NCBIfam" id="TIGR00713">
    <property type="entry name" value="hemL"/>
    <property type="match status" value="1"/>
</dbReference>
<reference evidence="9 10" key="1">
    <citation type="journal article" date="2010" name="Stand. Genomic Sci.">
        <title>Complete genome sequence of Segniliparus rotundus type strain (CDC 1076).</title>
        <authorList>
            <person name="Sikorski J."/>
            <person name="Lapidus A."/>
            <person name="Copeland A."/>
            <person name="Misra M."/>
            <person name="Glavina Del Rio T."/>
            <person name="Nolan M."/>
            <person name="Lucas S."/>
            <person name="Chen F."/>
            <person name="Tice H."/>
            <person name="Cheng J.F."/>
            <person name="Jando M."/>
            <person name="Schneider S."/>
            <person name="Bruce D."/>
            <person name="Goodwin L."/>
            <person name="Pitluck S."/>
            <person name="Liolios K."/>
            <person name="Mikhailova N."/>
            <person name="Pati A."/>
            <person name="Ivanova N."/>
            <person name="Mavromatis K."/>
            <person name="Chen A."/>
            <person name="Palaniappan K."/>
            <person name="Chertkov O."/>
            <person name="Land M."/>
            <person name="Hauser L."/>
            <person name="Chang Y.J."/>
            <person name="Jeffries C.D."/>
            <person name="Brettin T."/>
            <person name="Detter J.C."/>
            <person name="Han C."/>
            <person name="Rohde M."/>
            <person name="Goker M."/>
            <person name="Bristow J."/>
            <person name="Eisen J.A."/>
            <person name="Markowitz V."/>
            <person name="Hugenholtz P."/>
            <person name="Kyrpides N.C."/>
            <person name="Klenk H.P."/>
        </authorList>
    </citation>
    <scope>NUCLEOTIDE SEQUENCE [LARGE SCALE GENOMIC DNA]</scope>
    <source>
        <strain evidence="10">ATCC BAA-972 / CDC 1076 / CIP 108378 / DSM 44985 / JCM 13578</strain>
    </source>
</reference>
<comment type="similarity">
    <text evidence="4 8">Belongs to the class-III pyridoxal-phosphate-dependent aminotransferase family. HemL subfamily.</text>
</comment>
<evidence type="ECO:0000313" key="9">
    <source>
        <dbReference type="EMBL" id="ADG98156.1"/>
    </source>
</evidence>
<dbReference type="HOGENOM" id="CLU_016922_1_5_11"/>
<keyword evidence="6 8" id="KW-0413">Isomerase</keyword>
<dbReference type="PANTHER" id="PTHR43713:SF3">
    <property type="entry name" value="GLUTAMATE-1-SEMIALDEHYDE 2,1-AMINOMUTASE 1, CHLOROPLASTIC-RELATED"/>
    <property type="match status" value="1"/>
</dbReference>
<keyword evidence="7 8" id="KW-0627">Porphyrin biosynthesis</keyword>
<dbReference type="GO" id="GO:0042286">
    <property type="term" value="F:glutamate-1-semialdehyde 2,1-aminomutase activity"/>
    <property type="evidence" value="ECO:0007669"/>
    <property type="project" value="UniProtKB-UniRule"/>
</dbReference>
<organism evidence="9 10">
    <name type="scientific">Segniliparus rotundus (strain ATCC BAA-972 / CDC 1076 / CIP 108378 / DSM 44985 / JCM 13578)</name>
    <dbReference type="NCBI Taxonomy" id="640132"/>
    <lineage>
        <taxon>Bacteria</taxon>
        <taxon>Bacillati</taxon>
        <taxon>Actinomycetota</taxon>
        <taxon>Actinomycetes</taxon>
        <taxon>Mycobacteriales</taxon>
        <taxon>Segniliparaceae</taxon>
        <taxon>Segniliparus</taxon>
    </lineage>
</organism>
<dbReference type="Gene3D" id="3.90.1150.10">
    <property type="entry name" value="Aspartate Aminotransferase, domain 1"/>
    <property type="match status" value="1"/>
</dbReference>
<dbReference type="eggNOG" id="COG0001">
    <property type="taxonomic scope" value="Bacteria"/>
</dbReference>
<dbReference type="FunFam" id="3.40.640.10:FF:000021">
    <property type="entry name" value="Glutamate-1-semialdehyde 2,1-aminomutase"/>
    <property type="match status" value="1"/>
</dbReference>
<dbReference type="InterPro" id="IPR015424">
    <property type="entry name" value="PyrdxlP-dep_Trfase"/>
</dbReference>
<keyword evidence="10" id="KW-1185">Reference proteome</keyword>
<dbReference type="PROSITE" id="PS00600">
    <property type="entry name" value="AA_TRANSFER_CLASS_3"/>
    <property type="match status" value="1"/>
</dbReference>
<dbReference type="STRING" id="640132.Srot_1696"/>
<name>D6Z876_SEGRD</name>
<protein>
    <recommendedName>
        <fullName evidence="8">Glutamate-1-semialdehyde 2,1-aminomutase</fullName>
        <shortName evidence="8">GSA</shortName>
        <ecNumber evidence="8">5.4.3.8</ecNumber>
    </recommendedName>
    <alternativeName>
        <fullName evidence="8">Glutamate-1-semialdehyde aminotransferase</fullName>
        <shortName evidence="8">GSA-AT</shortName>
    </alternativeName>
</protein>
<evidence type="ECO:0000256" key="4">
    <source>
        <dbReference type="ARBA" id="ARBA00008981"/>
    </source>
</evidence>
<dbReference type="GO" id="GO:0030170">
    <property type="term" value="F:pyridoxal phosphate binding"/>
    <property type="evidence" value="ECO:0007669"/>
    <property type="project" value="InterPro"/>
</dbReference>
<dbReference type="InterPro" id="IPR049704">
    <property type="entry name" value="Aminotrans_3_PPA_site"/>
</dbReference>
<dbReference type="InterPro" id="IPR004639">
    <property type="entry name" value="4pyrrol_synth_GluAld_NH2Trfase"/>
</dbReference>
<dbReference type="InterPro" id="IPR005814">
    <property type="entry name" value="Aminotrans_3"/>
</dbReference>
<dbReference type="OrthoDB" id="9801052at2"/>
<dbReference type="Pfam" id="PF00202">
    <property type="entry name" value="Aminotran_3"/>
    <property type="match status" value="1"/>
</dbReference>
<dbReference type="RefSeq" id="WP_013138609.1">
    <property type="nucleotide sequence ID" value="NC_014168.1"/>
</dbReference>
<dbReference type="NCBIfam" id="NF000818">
    <property type="entry name" value="PRK00062.1"/>
    <property type="match status" value="1"/>
</dbReference>
<dbReference type="AlphaFoldDB" id="D6Z876"/>
<evidence type="ECO:0000256" key="2">
    <source>
        <dbReference type="ARBA" id="ARBA00001933"/>
    </source>
</evidence>
<dbReference type="GO" id="GO:0005737">
    <property type="term" value="C:cytoplasm"/>
    <property type="evidence" value="ECO:0007669"/>
    <property type="project" value="UniProtKB-SubCell"/>
</dbReference>
<dbReference type="SUPFAM" id="SSF53383">
    <property type="entry name" value="PLP-dependent transferases"/>
    <property type="match status" value="1"/>
</dbReference>
<dbReference type="KEGG" id="srt:Srot_1696"/>
<dbReference type="Proteomes" id="UP000002247">
    <property type="component" value="Chromosome"/>
</dbReference>
<evidence type="ECO:0000256" key="6">
    <source>
        <dbReference type="ARBA" id="ARBA00023235"/>
    </source>
</evidence>
<feature type="modified residue" description="N6-(pyridoxal phosphate)lysine" evidence="8">
    <location>
        <position position="276"/>
    </location>
</feature>
<evidence type="ECO:0000313" key="10">
    <source>
        <dbReference type="Proteomes" id="UP000002247"/>
    </source>
</evidence>
<dbReference type="Gene3D" id="3.40.640.10">
    <property type="entry name" value="Type I PLP-dependent aspartate aminotransferase-like (Major domain)"/>
    <property type="match status" value="1"/>
</dbReference>
<dbReference type="UniPathway" id="UPA00251">
    <property type="reaction ID" value="UER00317"/>
</dbReference>
<keyword evidence="8" id="KW-0963">Cytoplasm</keyword>
<evidence type="ECO:0000256" key="5">
    <source>
        <dbReference type="ARBA" id="ARBA00022898"/>
    </source>
</evidence>
<comment type="subunit">
    <text evidence="8">Homodimer.</text>
</comment>
<dbReference type="PANTHER" id="PTHR43713">
    <property type="entry name" value="GLUTAMATE-1-SEMIALDEHYDE 2,1-AMINOMUTASE"/>
    <property type="match status" value="1"/>
</dbReference>
<sequence>MPTDFEPAAVAASQQAYARAVRVIPGGVSSPVRAFGAVGGTPRFIAKAQGPWLTDVDGNRYLDLVCSWGAMLHGHAHPEILADVALAAGRGLSFGAPTEAEAALAEEIIARVHGSGAEQLRLVTSGTEATMSAIRLARAHTGRAKIVKFAGCYHGHSDALLVAAGSGALTFGAPSSPGVTPGSAADTVVLPYNDAQALTELFAQHGDEIAAVITEAAPGNMGVLAPKPEFQRALAETPRASGALLISDEVMTGFRVSRAGWFGLGGVAADLVTFGKVMGGGVPAAAFGGRAEIMAQLAPAGPVYQAGTLAGNPLATAAGLASLRLADEAAYTRLDAAAQTIVGLVEKEFAAVGLPVAIGRAGNLFSVFFAEAPPTDFDTVRATQTWRYPAFFHTMLDHGVHLPPSAYEAWFVSTSLTDEAFEVFARAVPAAARAAAQAVPDAPPTARR</sequence>
<evidence type="ECO:0000256" key="3">
    <source>
        <dbReference type="ARBA" id="ARBA00004819"/>
    </source>
</evidence>
<dbReference type="HAMAP" id="MF_00375">
    <property type="entry name" value="HemL_aminotrans_3"/>
    <property type="match status" value="1"/>
</dbReference>
<dbReference type="GO" id="GO:0006782">
    <property type="term" value="P:protoporphyrinogen IX biosynthetic process"/>
    <property type="evidence" value="ECO:0007669"/>
    <property type="project" value="UniProtKB-UniRule"/>
</dbReference>
<dbReference type="CDD" id="cd00610">
    <property type="entry name" value="OAT_like"/>
    <property type="match status" value="1"/>
</dbReference>
<gene>
    <name evidence="8" type="primary">hemL</name>
    <name evidence="9" type="ordered locus">Srot_1696</name>
</gene>
<proteinExistence type="inferred from homology"/>
<dbReference type="EC" id="5.4.3.8" evidence="8"/>
<keyword evidence="5 8" id="KW-0663">Pyridoxal phosphate</keyword>
<dbReference type="EMBL" id="CP001958">
    <property type="protein sequence ID" value="ADG98156.1"/>
    <property type="molecule type" value="Genomic_DNA"/>
</dbReference>
<evidence type="ECO:0000256" key="8">
    <source>
        <dbReference type="HAMAP-Rule" id="MF_00375"/>
    </source>
</evidence>
<comment type="subcellular location">
    <subcellularLocation>
        <location evidence="8">Cytoplasm</location>
    </subcellularLocation>
</comment>
<dbReference type="GO" id="GO:0008483">
    <property type="term" value="F:transaminase activity"/>
    <property type="evidence" value="ECO:0007669"/>
    <property type="project" value="InterPro"/>
</dbReference>